<dbReference type="OrthoDB" id="6871774at2"/>
<protein>
    <submittedName>
        <fullName evidence="1">Uncharacterized protein</fullName>
    </submittedName>
</protein>
<keyword evidence="2" id="KW-1185">Reference proteome</keyword>
<sequence length="254" mass="28577">MAIHFRVETGDVMRAIRRLAREDAPIVTAYALTKTAQDIKEAEVAVMKTVFDRPSRFTLNALYMKPATKRDLVAMVYFKEGFGSIPAWRYLGPQVDGGKRQHKAHEKRLIRAGHMKPDEFAVPGAGAKLDKYGNLSGATIERILSHVQAAEQFAGYQANATNSRRSRAKRKKSGTYFVLRPDGTGRGRGSVAPGIYLRQNLTQIVPVVMFVKAPHYKKRFPFYETARAVFNKRLVLRAQEGFARFVTSRMKKAA</sequence>
<dbReference type="EMBL" id="LLYA01000215">
    <property type="protein sequence ID" value="KRR16868.1"/>
    <property type="molecule type" value="Genomic_DNA"/>
</dbReference>
<evidence type="ECO:0000313" key="1">
    <source>
        <dbReference type="EMBL" id="KRR16868.1"/>
    </source>
</evidence>
<name>A0A0R3M9L8_9BRAD</name>
<evidence type="ECO:0000313" key="2">
    <source>
        <dbReference type="Proteomes" id="UP000052023"/>
    </source>
</evidence>
<organism evidence="1 2">
    <name type="scientific">Bradyrhizobium retamae</name>
    <dbReference type="NCBI Taxonomy" id="1300035"/>
    <lineage>
        <taxon>Bacteria</taxon>
        <taxon>Pseudomonadati</taxon>
        <taxon>Pseudomonadota</taxon>
        <taxon>Alphaproteobacteria</taxon>
        <taxon>Hyphomicrobiales</taxon>
        <taxon>Nitrobacteraceae</taxon>
        <taxon>Bradyrhizobium</taxon>
    </lineage>
</organism>
<dbReference type="Proteomes" id="UP000052023">
    <property type="component" value="Unassembled WGS sequence"/>
</dbReference>
<gene>
    <name evidence="1" type="ORF">CQ13_36540</name>
</gene>
<dbReference type="AlphaFoldDB" id="A0A0R3M9L8"/>
<accession>A0A0R3M9L8</accession>
<proteinExistence type="predicted"/>
<dbReference type="RefSeq" id="WP_057847870.1">
    <property type="nucleotide sequence ID" value="NZ_LLYA01000215.1"/>
</dbReference>
<comment type="caution">
    <text evidence="1">The sequence shown here is derived from an EMBL/GenBank/DDBJ whole genome shotgun (WGS) entry which is preliminary data.</text>
</comment>
<reference evidence="1 2" key="1">
    <citation type="submission" date="2014-03" db="EMBL/GenBank/DDBJ databases">
        <title>Bradyrhizobium valentinum sp. nov., isolated from effective nodules of Lupinus mariae-josephae, a lupine endemic of basic-lime soils in Eastern Spain.</title>
        <authorList>
            <person name="Duran D."/>
            <person name="Rey L."/>
            <person name="Navarro A."/>
            <person name="Busquets A."/>
            <person name="Imperial J."/>
            <person name="Ruiz-Argueso T."/>
        </authorList>
    </citation>
    <scope>NUCLEOTIDE SEQUENCE [LARGE SCALE GENOMIC DNA]</scope>
    <source>
        <strain evidence="1 2">Ro19</strain>
    </source>
</reference>